<dbReference type="InterPro" id="IPR001805">
    <property type="entry name" value="Adenokinase"/>
</dbReference>
<evidence type="ECO:0000256" key="16">
    <source>
        <dbReference type="ARBA" id="ARBA00022884"/>
    </source>
</evidence>
<evidence type="ECO:0000256" key="8">
    <source>
        <dbReference type="ARBA" id="ARBA00022553"/>
    </source>
</evidence>
<evidence type="ECO:0000259" key="22">
    <source>
        <dbReference type="PROSITE" id="PS50158"/>
    </source>
</evidence>
<dbReference type="GO" id="GO:0005634">
    <property type="term" value="C:nucleus"/>
    <property type="evidence" value="ECO:0007669"/>
    <property type="project" value="UniProtKB-SubCell"/>
</dbReference>
<dbReference type="GO" id="GO:0005829">
    <property type="term" value="C:cytosol"/>
    <property type="evidence" value="ECO:0007669"/>
    <property type="project" value="TreeGrafter"/>
</dbReference>
<evidence type="ECO:0000256" key="20">
    <source>
        <dbReference type="PROSITE-ProRule" id="PRU00176"/>
    </source>
</evidence>
<evidence type="ECO:0000256" key="7">
    <source>
        <dbReference type="ARBA" id="ARBA00022490"/>
    </source>
</evidence>
<dbReference type="GO" id="GO:0005524">
    <property type="term" value="F:ATP binding"/>
    <property type="evidence" value="ECO:0007669"/>
    <property type="project" value="UniProtKB-KW"/>
</dbReference>
<dbReference type="GO" id="GO:0008270">
    <property type="term" value="F:zinc ion binding"/>
    <property type="evidence" value="ECO:0007669"/>
    <property type="project" value="UniProtKB-KW"/>
</dbReference>
<dbReference type="GO" id="GO:0003723">
    <property type="term" value="F:RNA binding"/>
    <property type="evidence" value="ECO:0007669"/>
    <property type="project" value="UniProtKB-UniRule"/>
</dbReference>
<keyword evidence="7" id="KW-0963">Cytoplasm</keyword>
<evidence type="ECO:0000256" key="19">
    <source>
        <dbReference type="PROSITE-ProRule" id="PRU00047"/>
    </source>
</evidence>
<keyword evidence="16 20" id="KW-0694">RNA-binding</keyword>
<keyword evidence="19" id="KW-0862">Zinc</keyword>
<dbReference type="CDD" id="cd01168">
    <property type="entry name" value="adenosine_kinase"/>
    <property type="match status" value="1"/>
</dbReference>
<dbReference type="SUPFAM" id="SSF54928">
    <property type="entry name" value="RNA-binding domain, RBD"/>
    <property type="match status" value="2"/>
</dbReference>
<keyword evidence="11" id="KW-0677">Repeat</keyword>
<dbReference type="Gene3D" id="3.40.1190.20">
    <property type="match status" value="1"/>
</dbReference>
<name>A0A2A3E0I8_APICC</name>
<dbReference type="FunFam" id="3.40.1190.20:FF:000006">
    <property type="entry name" value="Adenosine kinase 2"/>
    <property type="match status" value="1"/>
</dbReference>
<dbReference type="FunFam" id="3.30.70.330:FF:000046">
    <property type="entry name" value="RNA-binding protein 14 isoform X1"/>
    <property type="match status" value="1"/>
</dbReference>
<comment type="similarity">
    <text evidence="5">Belongs to the carbohydrate kinase PfkB family.</text>
</comment>
<dbReference type="GO" id="GO:0006144">
    <property type="term" value="P:purine nucleobase metabolic process"/>
    <property type="evidence" value="ECO:0007669"/>
    <property type="project" value="TreeGrafter"/>
</dbReference>
<dbReference type="InterPro" id="IPR000504">
    <property type="entry name" value="RRM_dom"/>
</dbReference>
<dbReference type="AlphaFoldDB" id="A0A2A3E0I8"/>
<dbReference type="InterPro" id="IPR001878">
    <property type="entry name" value="Znf_CCHC"/>
</dbReference>
<keyword evidence="9" id="KW-0808">Transferase</keyword>
<keyword evidence="24" id="KW-1185">Reference proteome</keyword>
<dbReference type="EMBL" id="KZ288486">
    <property type="protein sequence ID" value="PBC25238.1"/>
    <property type="molecule type" value="Genomic_DNA"/>
</dbReference>
<evidence type="ECO:0000256" key="11">
    <source>
        <dbReference type="ARBA" id="ARBA00022737"/>
    </source>
</evidence>
<feature type="domain" description="CCHC-type" evidence="22">
    <location>
        <begin position="173"/>
        <end position="188"/>
    </location>
</feature>
<dbReference type="PROSITE" id="PS00584">
    <property type="entry name" value="PFKB_KINASES_2"/>
    <property type="match status" value="1"/>
</dbReference>
<evidence type="ECO:0000256" key="1">
    <source>
        <dbReference type="ARBA" id="ARBA00001946"/>
    </source>
</evidence>
<dbReference type="PROSITE" id="PS50158">
    <property type="entry name" value="ZF_CCHC"/>
    <property type="match status" value="1"/>
</dbReference>
<evidence type="ECO:0000256" key="10">
    <source>
        <dbReference type="ARBA" id="ARBA00022726"/>
    </source>
</evidence>
<evidence type="ECO:0000313" key="23">
    <source>
        <dbReference type="EMBL" id="PBC25238.1"/>
    </source>
</evidence>
<evidence type="ECO:0000256" key="18">
    <source>
        <dbReference type="PIRSR" id="PIRSR601805-1"/>
    </source>
</evidence>
<dbReference type="GO" id="GO:0007010">
    <property type="term" value="P:cytoskeleton organization"/>
    <property type="evidence" value="ECO:0007669"/>
    <property type="project" value="UniProtKB-ARBA"/>
</dbReference>
<evidence type="ECO:0000256" key="17">
    <source>
        <dbReference type="ARBA" id="ARBA00023242"/>
    </source>
</evidence>
<comment type="cofactor">
    <cofactor evidence="1">
        <name>Mg(2+)</name>
        <dbReference type="ChEBI" id="CHEBI:18420"/>
    </cofactor>
</comment>
<dbReference type="SMART" id="SM00343">
    <property type="entry name" value="ZnF_C2HC"/>
    <property type="match status" value="1"/>
</dbReference>
<dbReference type="FunFam" id="3.30.1110.10:FF:000001">
    <property type="entry name" value="Adenosine kinase a"/>
    <property type="match status" value="1"/>
</dbReference>
<evidence type="ECO:0000259" key="21">
    <source>
        <dbReference type="PROSITE" id="PS50102"/>
    </source>
</evidence>
<proteinExistence type="inferred from homology"/>
<dbReference type="CDD" id="cd12343">
    <property type="entry name" value="RRM1_2_CoAA_like"/>
    <property type="match status" value="2"/>
</dbReference>
<dbReference type="Pfam" id="PF00076">
    <property type="entry name" value="RRM_1"/>
    <property type="match status" value="2"/>
</dbReference>
<dbReference type="OrthoDB" id="432447at2759"/>
<dbReference type="InterPro" id="IPR012677">
    <property type="entry name" value="Nucleotide-bd_a/b_plait_sf"/>
</dbReference>
<feature type="domain" description="RRM" evidence="21">
    <location>
        <begin position="89"/>
        <end position="159"/>
    </location>
</feature>
<dbReference type="EC" id="2.7.1.20" evidence="6"/>
<dbReference type="GO" id="GO:0010467">
    <property type="term" value="P:gene expression"/>
    <property type="evidence" value="ECO:0007669"/>
    <property type="project" value="UniProtKB-ARBA"/>
</dbReference>
<dbReference type="Gene3D" id="4.10.60.10">
    <property type="entry name" value="Zinc finger, CCHC-type"/>
    <property type="match status" value="1"/>
</dbReference>
<keyword evidence="8" id="KW-0597">Phosphoprotein</keyword>
<evidence type="ECO:0000256" key="5">
    <source>
        <dbReference type="ARBA" id="ARBA00010688"/>
    </source>
</evidence>
<dbReference type="Gene3D" id="3.30.1110.10">
    <property type="match status" value="1"/>
</dbReference>
<dbReference type="Proteomes" id="UP000242457">
    <property type="component" value="Unassembled WGS sequence"/>
</dbReference>
<dbReference type="InterPro" id="IPR029056">
    <property type="entry name" value="Ribokinase-like"/>
</dbReference>
<dbReference type="InterPro" id="IPR002173">
    <property type="entry name" value="Carboh/pur_kinase_PfkB_CS"/>
</dbReference>
<evidence type="ECO:0000256" key="6">
    <source>
        <dbReference type="ARBA" id="ARBA00012119"/>
    </source>
</evidence>
<keyword evidence="19" id="KW-0863">Zinc-finger</keyword>
<comment type="pathway">
    <text evidence="4">Purine metabolism; AMP biosynthesis via salvage pathway; AMP from adenosine: step 1/1.</text>
</comment>
<evidence type="ECO:0000256" key="3">
    <source>
        <dbReference type="ARBA" id="ARBA00004496"/>
    </source>
</evidence>
<evidence type="ECO:0000256" key="2">
    <source>
        <dbReference type="ARBA" id="ARBA00004123"/>
    </source>
</evidence>
<comment type="subcellular location">
    <subcellularLocation>
        <location evidence="3">Cytoplasm</location>
    </subcellularLocation>
    <subcellularLocation>
        <location evidence="2">Nucleus</location>
    </subcellularLocation>
</comment>
<feature type="domain" description="RRM" evidence="21">
    <location>
        <begin position="10"/>
        <end position="80"/>
    </location>
</feature>
<dbReference type="UniPathway" id="UPA00588">
    <property type="reaction ID" value="UER00659"/>
</dbReference>
<organism evidence="23 24">
    <name type="scientific">Apis cerana cerana</name>
    <name type="common">Oriental honeybee</name>
    <dbReference type="NCBI Taxonomy" id="94128"/>
    <lineage>
        <taxon>Eukaryota</taxon>
        <taxon>Metazoa</taxon>
        <taxon>Ecdysozoa</taxon>
        <taxon>Arthropoda</taxon>
        <taxon>Hexapoda</taxon>
        <taxon>Insecta</taxon>
        <taxon>Pterygota</taxon>
        <taxon>Neoptera</taxon>
        <taxon>Endopterygota</taxon>
        <taxon>Hymenoptera</taxon>
        <taxon>Apocrita</taxon>
        <taxon>Aculeata</taxon>
        <taxon>Apoidea</taxon>
        <taxon>Anthophila</taxon>
        <taxon>Apidae</taxon>
        <taxon>Apis</taxon>
    </lineage>
</organism>
<dbReference type="Gene3D" id="3.30.70.330">
    <property type="match status" value="2"/>
</dbReference>
<dbReference type="GO" id="GO:0004001">
    <property type="term" value="F:adenosine kinase activity"/>
    <property type="evidence" value="ECO:0007669"/>
    <property type="project" value="UniProtKB-EC"/>
</dbReference>
<dbReference type="GO" id="GO:0044209">
    <property type="term" value="P:AMP salvage"/>
    <property type="evidence" value="ECO:0007669"/>
    <property type="project" value="UniProtKB-UniPathway"/>
</dbReference>
<dbReference type="Pfam" id="PF00294">
    <property type="entry name" value="PfkB"/>
    <property type="match status" value="1"/>
</dbReference>
<protein>
    <recommendedName>
        <fullName evidence="6">adenosine kinase</fullName>
        <ecNumber evidence="6">2.7.1.20</ecNumber>
    </recommendedName>
</protein>
<keyword evidence="13 23" id="KW-0418">Kinase</keyword>
<dbReference type="SMART" id="SM00360">
    <property type="entry name" value="RRM"/>
    <property type="match status" value="2"/>
</dbReference>
<keyword evidence="10" id="KW-0660">Purine salvage</keyword>
<dbReference type="PROSITE" id="PS50102">
    <property type="entry name" value="RRM"/>
    <property type="match status" value="2"/>
</dbReference>
<dbReference type="STRING" id="94128.A0A2A3E0I8"/>
<keyword evidence="15" id="KW-0460">Magnesium</keyword>
<dbReference type="PANTHER" id="PTHR45769:SF3">
    <property type="entry name" value="ADENOSINE KINASE"/>
    <property type="match status" value="1"/>
</dbReference>
<dbReference type="PANTHER" id="PTHR45769">
    <property type="entry name" value="ADENOSINE KINASE"/>
    <property type="match status" value="1"/>
</dbReference>
<keyword evidence="14" id="KW-0067">ATP-binding</keyword>
<evidence type="ECO:0000256" key="13">
    <source>
        <dbReference type="ARBA" id="ARBA00022777"/>
    </source>
</evidence>
<feature type="active site" description="Proton acceptor" evidence="18">
    <location>
        <position position="579"/>
    </location>
</feature>
<sequence>MPGFSSVGTFKIFIGNLADKTTNADIKPLFEKYGKVVECDVVKNYGFVHMENEEAGRNAIQNLNGHIVHGQEIKCEAAKSRKGPNTPTTKIFVGNLTDNTKAPQVRELFAKYGTVVECDIVRNYGFVHLEATGDVNDAIKELNGRMVDGQAMKVQISTSRVRQRPGMGDPEQCYRCGRGGHWSKECPKGGMGGGPDRNGYRDRMFGRDPYPPPPPPPFLRDRLMGGGRFGDYESYYDRRGFEDTRDLYERRFTGMTGPCDMGSSMCGLDFPPMTMPPLPPRRDPMPPMPPLGMGNPLLDISATVDSNFLKKYDLNANDAILAEEKHKPMYDELIELYKADFIAGGSVQNTMRVAQWFLGKPNIATYMGCVGMDKYSKILEDRARADGLNVRYQYTQKEPTGTCAVLITGNERSLCANLAAATCFSLSHIEETENKNLIEIAEYIYVSGFFLTVSPETIQVIAKHAFEKNKIFIMNLSAPFLCEYYKKPMLAALPYVDILFGNEVEADAFAKANDFQTTNRKEIALKLSQMEKINKKRQRIVIITQGPDNILVVKDNIIKEFAAMRLPEEKVVDTNGAGDAFVGGFLAQFVQGRSIEVCVKCGIWAATQILQRSGCTYEGKPNFTP</sequence>
<dbReference type="PRINTS" id="PR00989">
    <property type="entry name" value="ADENOKINASE"/>
</dbReference>
<reference evidence="23 24" key="1">
    <citation type="submission" date="2014-07" db="EMBL/GenBank/DDBJ databases">
        <title>Genomic and transcriptomic analysis on Apis cerana provide comprehensive insights into honey bee biology.</title>
        <authorList>
            <person name="Diao Q."/>
            <person name="Sun L."/>
            <person name="Zheng H."/>
            <person name="Zheng H."/>
            <person name="Xu S."/>
            <person name="Wang S."/>
            <person name="Zeng Z."/>
            <person name="Hu F."/>
            <person name="Su S."/>
            <person name="Wu J."/>
        </authorList>
    </citation>
    <scope>NUCLEOTIDE SEQUENCE [LARGE SCALE GENOMIC DNA]</scope>
    <source>
        <tissue evidence="23">Pupae without intestine</tissue>
    </source>
</reference>
<dbReference type="Pfam" id="PF00098">
    <property type="entry name" value="zf-CCHC"/>
    <property type="match status" value="1"/>
</dbReference>
<dbReference type="SUPFAM" id="SSF53613">
    <property type="entry name" value="Ribokinase-like"/>
    <property type="match status" value="1"/>
</dbReference>
<evidence type="ECO:0000256" key="4">
    <source>
        <dbReference type="ARBA" id="ARBA00004801"/>
    </source>
</evidence>
<keyword evidence="17" id="KW-0539">Nucleus</keyword>
<evidence type="ECO:0000256" key="9">
    <source>
        <dbReference type="ARBA" id="ARBA00022679"/>
    </source>
</evidence>
<keyword evidence="19" id="KW-0479">Metal-binding</keyword>
<evidence type="ECO:0000256" key="14">
    <source>
        <dbReference type="ARBA" id="ARBA00022840"/>
    </source>
</evidence>
<keyword evidence="12" id="KW-0547">Nucleotide-binding</keyword>
<gene>
    <name evidence="23" type="ORF">APICC_05235</name>
</gene>
<accession>A0A2A3E0I8</accession>
<evidence type="ECO:0000313" key="24">
    <source>
        <dbReference type="Proteomes" id="UP000242457"/>
    </source>
</evidence>
<evidence type="ECO:0000256" key="15">
    <source>
        <dbReference type="ARBA" id="ARBA00022842"/>
    </source>
</evidence>
<dbReference type="InterPro" id="IPR035979">
    <property type="entry name" value="RBD_domain_sf"/>
</dbReference>
<evidence type="ECO:0000256" key="12">
    <source>
        <dbReference type="ARBA" id="ARBA00022741"/>
    </source>
</evidence>
<dbReference type="InterPro" id="IPR011611">
    <property type="entry name" value="PfkB_dom"/>
</dbReference>
<dbReference type="GO" id="GO:0006169">
    <property type="term" value="P:adenosine salvage"/>
    <property type="evidence" value="ECO:0007669"/>
    <property type="project" value="UniProtKB-ARBA"/>
</dbReference>